<dbReference type="AlphaFoldDB" id="A0AAE9JVN9"/>
<accession>A0AAE9JVN9</accession>
<reference evidence="2 3" key="1">
    <citation type="submission" date="2022-04" db="EMBL/GenBank/DDBJ databases">
        <title>Chromosome-level reference genomes for two strains of Caenorhabditis briggsae: an improved platform for comparative genomics.</title>
        <authorList>
            <person name="Stevens L."/>
            <person name="Andersen E."/>
        </authorList>
    </citation>
    <scope>NUCLEOTIDE SEQUENCE [LARGE SCALE GENOMIC DNA]</scope>
    <source>
        <strain evidence="2">VX34</strain>
        <tissue evidence="2">Whole-organism</tissue>
    </source>
</reference>
<protein>
    <submittedName>
        <fullName evidence="2">Uncharacterized protein</fullName>
    </submittedName>
</protein>
<feature type="region of interest" description="Disordered" evidence="1">
    <location>
        <begin position="1"/>
        <end position="23"/>
    </location>
</feature>
<evidence type="ECO:0000256" key="1">
    <source>
        <dbReference type="SAM" id="MobiDB-lite"/>
    </source>
</evidence>
<dbReference type="EMBL" id="CP092625">
    <property type="protein sequence ID" value="UMM44519.1"/>
    <property type="molecule type" value="Genomic_DNA"/>
</dbReference>
<feature type="compositionally biased region" description="Polar residues" evidence="1">
    <location>
        <begin position="81"/>
        <end position="92"/>
    </location>
</feature>
<organism evidence="2 3">
    <name type="scientific">Caenorhabditis briggsae</name>
    <dbReference type="NCBI Taxonomy" id="6238"/>
    <lineage>
        <taxon>Eukaryota</taxon>
        <taxon>Metazoa</taxon>
        <taxon>Ecdysozoa</taxon>
        <taxon>Nematoda</taxon>
        <taxon>Chromadorea</taxon>
        <taxon>Rhabditida</taxon>
        <taxon>Rhabditina</taxon>
        <taxon>Rhabditomorpha</taxon>
        <taxon>Rhabditoidea</taxon>
        <taxon>Rhabditidae</taxon>
        <taxon>Peloderinae</taxon>
        <taxon>Caenorhabditis</taxon>
    </lineage>
</organism>
<name>A0AAE9JVN9_CAEBR</name>
<feature type="region of interest" description="Disordered" evidence="1">
    <location>
        <begin position="81"/>
        <end position="103"/>
    </location>
</feature>
<gene>
    <name evidence="2" type="ORF">L5515_019658</name>
</gene>
<sequence>MLHKKMLVLKESPSSKTQSRDFGLDCTATGREKLRRSPVNNIRNVNFKKLGGTWSQVEKKEHIDMDGVVFMISSVENRMTVKQKTRNGQNGRIPSIPPRKRHPAEDFFEQTDHYCRRICRIRALHLEIKEHQQPAKPP</sequence>
<evidence type="ECO:0000313" key="2">
    <source>
        <dbReference type="EMBL" id="UMM44519.1"/>
    </source>
</evidence>
<evidence type="ECO:0000313" key="3">
    <source>
        <dbReference type="Proteomes" id="UP000829354"/>
    </source>
</evidence>
<proteinExistence type="predicted"/>
<dbReference type="Proteomes" id="UP000829354">
    <property type="component" value="Chromosome X"/>
</dbReference>
<keyword evidence="3" id="KW-1185">Reference proteome</keyword>